<feature type="zinc finger region" description="C3H1-type" evidence="4">
    <location>
        <begin position="97"/>
        <end position="120"/>
    </location>
</feature>
<evidence type="ECO:0000256" key="1">
    <source>
        <dbReference type="ARBA" id="ARBA00022723"/>
    </source>
</evidence>
<feature type="domain" description="C3H1-type" evidence="5">
    <location>
        <begin position="97"/>
        <end position="120"/>
    </location>
</feature>
<accession>A0A813L804</accession>
<sequence>MAAANWQAACWGMRNEGVCPRGGAPLCNRCTGTWGASPGKGKGKDMGKGWGGGKGQGWGGGQMVWQPMFQKTSYDMGKGWGGKGSFDMGKGKGKGKGKGSIVCIDMKTKGFCPRGESCKYCQLMVQKFGTNDPNDQTCWTMKMTGSCPRGDQCKYQHF</sequence>
<dbReference type="SUPFAM" id="SSF90229">
    <property type="entry name" value="CCCH zinc finger"/>
    <property type="match status" value="1"/>
</dbReference>
<dbReference type="Gene3D" id="4.10.1000.10">
    <property type="entry name" value="Zinc finger, CCCH-type"/>
    <property type="match status" value="1"/>
</dbReference>
<evidence type="ECO:0000313" key="8">
    <source>
        <dbReference type="Proteomes" id="UP000626109"/>
    </source>
</evidence>
<proteinExistence type="predicted"/>
<dbReference type="InterPro" id="IPR036855">
    <property type="entry name" value="Znf_CCCH_sf"/>
</dbReference>
<feature type="zinc finger region" description="C3H1-type" evidence="4">
    <location>
        <begin position="132"/>
        <end position="158"/>
    </location>
</feature>
<dbReference type="InterPro" id="IPR000571">
    <property type="entry name" value="Znf_CCCH"/>
</dbReference>
<keyword evidence="2 4" id="KW-0863">Zinc-finger</keyword>
<evidence type="ECO:0000256" key="2">
    <source>
        <dbReference type="ARBA" id="ARBA00022771"/>
    </source>
</evidence>
<dbReference type="Proteomes" id="UP000626109">
    <property type="component" value="Unassembled WGS sequence"/>
</dbReference>
<dbReference type="GO" id="GO:0008270">
    <property type="term" value="F:zinc ion binding"/>
    <property type="evidence" value="ECO:0007669"/>
    <property type="project" value="UniProtKB-KW"/>
</dbReference>
<reference evidence="7" key="1">
    <citation type="submission" date="2021-02" db="EMBL/GenBank/DDBJ databases">
        <authorList>
            <person name="Dougan E. K."/>
            <person name="Rhodes N."/>
            <person name="Thang M."/>
            <person name="Chan C."/>
        </authorList>
    </citation>
    <scope>NUCLEOTIDE SEQUENCE</scope>
</reference>
<dbReference type="EMBL" id="CAJNNW010007819">
    <property type="protein sequence ID" value="CAE8649544.1"/>
    <property type="molecule type" value="Genomic_DNA"/>
</dbReference>
<evidence type="ECO:0000256" key="3">
    <source>
        <dbReference type="ARBA" id="ARBA00022833"/>
    </source>
</evidence>
<feature type="domain" description="C3H1-type" evidence="5">
    <location>
        <begin position="132"/>
        <end position="158"/>
    </location>
</feature>
<dbReference type="AlphaFoldDB" id="A0A813L804"/>
<evidence type="ECO:0000313" key="7">
    <source>
        <dbReference type="EMBL" id="CAE8723277.1"/>
    </source>
</evidence>
<name>A0A813L804_POLGL</name>
<comment type="caution">
    <text evidence="7">The sequence shown here is derived from an EMBL/GenBank/DDBJ whole genome shotgun (WGS) entry which is preliminary data.</text>
</comment>
<evidence type="ECO:0000313" key="6">
    <source>
        <dbReference type="EMBL" id="CAE8649544.1"/>
    </source>
</evidence>
<evidence type="ECO:0000259" key="5">
    <source>
        <dbReference type="PROSITE" id="PS50103"/>
    </source>
</evidence>
<dbReference type="EMBL" id="CAJNNW010034608">
    <property type="protein sequence ID" value="CAE8723277.1"/>
    <property type="molecule type" value="Genomic_DNA"/>
</dbReference>
<keyword evidence="1 4" id="KW-0479">Metal-binding</keyword>
<gene>
    <name evidence="7" type="ORF">PGLA2088_LOCUS43022</name>
    <name evidence="6" type="ORF">PGLA2088_LOCUS7517</name>
</gene>
<organism evidence="7 8">
    <name type="scientific">Polarella glacialis</name>
    <name type="common">Dinoflagellate</name>
    <dbReference type="NCBI Taxonomy" id="89957"/>
    <lineage>
        <taxon>Eukaryota</taxon>
        <taxon>Sar</taxon>
        <taxon>Alveolata</taxon>
        <taxon>Dinophyceae</taxon>
        <taxon>Suessiales</taxon>
        <taxon>Suessiaceae</taxon>
        <taxon>Polarella</taxon>
    </lineage>
</organism>
<protein>
    <recommendedName>
        <fullName evidence="5">C3H1-type domain-containing protein</fullName>
    </recommendedName>
</protein>
<dbReference type="PROSITE" id="PS50103">
    <property type="entry name" value="ZF_C3H1"/>
    <property type="match status" value="2"/>
</dbReference>
<keyword evidence="3 4" id="KW-0862">Zinc</keyword>
<evidence type="ECO:0000256" key="4">
    <source>
        <dbReference type="PROSITE-ProRule" id="PRU00723"/>
    </source>
</evidence>